<dbReference type="InterPro" id="IPR001810">
    <property type="entry name" value="F-box_dom"/>
</dbReference>
<dbReference type="PANTHER" id="PTHR31672">
    <property type="entry name" value="BNACNNG10540D PROTEIN"/>
    <property type="match status" value="1"/>
</dbReference>
<dbReference type="InterPro" id="IPR013187">
    <property type="entry name" value="F-box-assoc_dom_typ3"/>
</dbReference>
<dbReference type="Pfam" id="PF08268">
    <property type="entry name" value="FBA_3"/>
    <property type="match status" value="1"/>
</dbReference>
<dbReference type="SUPFAM" id="SSF81383">
    <property type="entry name" value="F-box domain"/>
    <property type="match status" value="1"/>
</dbReference>
<protein>
    <recommendedName>
        <fullName evidence="1">F-box domain-containing protein</fullName>
    </recommendedName>
</protein>
<accession>A0A9Q0GDT8</accession>
<reference evidence="2" key="1">
    <citation type="submission" date="2022-02" db="EMBL/GenBank/DDBJ databases">
        <authorList>
            <person name="Henning P.M."/>
            <person name="McCubbin A.G."/>
            <person name="Shore J.S."/>
        </authorList>
    </citation>
    <scope>NUCLEOTIDE SEQUENCE</scope>
    <source>
        <strain evidence="2">F60SS</strain>
        <tissue evidence="2">Leaves</tissue>
    </source>
</reference>
<dbReference type="Gene3D" id="1.20.1280.50">
    <property type="match status" value="1"/>
</dbReference>
<dbReference type="Proteomes" id="UP001141552">
    <property type="component" value="Unassembled WGS sequence"/>
</dbReference>
<name>A0A9Q0GDT8_9ROSI</name>
<dbReference type="Pfam" id="PF00646">
    <property type="entry name" value="F-box"/>
    <property type="match status" value="1"/>
</dbReference>
<proteinExistence type="predicted"/>
<dbReference type="InterPro" id="IPR050796">
    <property type="entry name" value="SCF_F-box_component"/>
</dbReference>
<dbReference type="AlphaFoldDB" id="A0A9Q0GDT8"/>
<dbReference type="SMART" id="SM00256">
    <property type="entry name" value="FBOX"/>
    <property type="match status" value="1"/>
</dbReference>
<keyword evidence="3" id="KW-1185">Reference proteome</keyword>
<dbReference type="PANTHER" id="PTHR31672:SF13">
    <property type="entry name" value="F-BOX PROTEIN CPR30-LIKE"/>
    <property type="match status" value="1"/>
</dbReference>
<evidence type="ECO:0000259" key="1">
    <source>
        <dbReference type="PROSITE" id="PS50181"/>
    </source>
</evidence>
<evidence type="ECO:0000313" key="3">
    <source>
        <dbReference type="Proteomes" id="UP001141552"/>
    </source>
</evidence>
<comment type="caution">
    <text evidence="2">The sequence shown here is derived from an EMBL/GenBank/DDBJ whole genome shotgun (WGS) entry which is preliminary data.</text>
</comment>
<organism evidence="2 3">
    <name type="scientific">Turnera subulata</name>
    <dbReference type="NCBI Taxonomy" id="218843"/>
    <lineage>
        <taxon>Eukaryota</taxon>
        <taxon>Viridiplantae</taxon>
        <taxon>Streptophyta</taxon>
        <taxon>Embryophyta</taxon>
        <taxon>Tracheophyta</taxon>
        <taxon>Spermatophyta</taxon>
        <taxon>Magnoliopsida</taxon>
        <taxon>eudicotyledons</taxon>
        <taxon>Gunneridae</taxon>
        <taxon>Pentapetalae</taxon>
        <taxon>rosids</taxon>
        <taxon>fabids</taxon>
        <taxon>Malpighiales</taxon>
        <taxon>Passifloraceae</taxon>
        <taxon>Turnera</taxon>
    </lineage>
</organism>
<dbReference type="InterPro" id="IPR017451">
    <property type="entry name" value="F-box-assoc_interact_dom"/>
</dbReference>
<dbReference type="NCBIfam" id="TIGR01640">
    <property type="entry name" value="F_box_assoc_1"/>
    <property type="match status" value="1"/>
</dbReference>
<evidence type="ECO:0000313" key="2">
    <source>
        <dbReference type="EMBL" id="KAJ4847205.1"/>
    </source>
</evidence>
<dbReference type="EMBL" id="JAKUCV010001228">
    <property type="protein sequence ID" value="KAJ4847205.1"/>
    <property type="molecule type" value="Genomic_DNA"/>
</dbReference>
<gene>
    <name evidence="2" type="ORF">Tsubulata_019331</name>
</gene>
<dbReference type="InterPro" id="IPR036047">
    <property type="entry name" value="F-box-like_dom_sf"/>
</dbReference>
<dbReference type="PROSITE" id="PS50181">
    <property type="entry name" value="FBOX"/>
    <property type="match status" value="1"/>
</dbReference>
<sequence length="361" mass="40620">MANLTLPSVIVEEILAMLPVKSIHRFRQVSKSWSSFLVSSEFQKLRTNNSTPPETDLEKILQCFAVNDGHVIESLACPDGGEEPVRLCFPTDKICACGFGYDSEADDYKVFIATKPALDGAMAKIFSFLKMRKKTKVEIFSLRTGSWKEVETTGGNSVEHIAEEHEVGLFSNGALHWEVWTGGKIKIIAFDLAKEKFYDISVLALPRDLVGGEEGGDHPVLRLRCRSLVVLGEYLCMSFFGGNSDVVLWMVYIMEEYCNGGSWVEFIAYHHDGCVGRITFRRDFVPQAVKDGGYVILHFPGGVQHILRCDNVEETDGYEGLINKEMIGNKEIKFWEYRETIIYTEALTSPYASPEIKQLQV</sequence>
<reference evidence="2" key="2">
    <citation type="journal article" date="2023" name="Plants (Basel)">
        <title>Annotation of the Turnera subulata (Passifloraceae) Draft Genome Reveals the S-Locus Evolved after the Divergence of Turneroideae from Passifloroideae in a Stepwise Manner.</title>
        <authorList>
            <person name="Henning P.M."/>
            <person name="Roalson E.H."/>
            <person name="Mir W."/>
            <person name="McCubbin A.G."/>
            <person name="Shore J.S."/>
        </authorList>
    </citation>
    <scope>NUCLEOTIDE SEQUENCE</scope>
    <source>
        <strain evidence="2">F60SS</strain>
    </source>
</reference>
<dbReference type="OrthoDB" id="1845276at2759"/>
<feature type="domain" description="F-box" evidence="1">
    <location>
        <begin position="1"/>
        <end position="45"/>
    </location>
</feature>